<dbReference type="AlphaFoldDB" id="A0A246RXQ8"/>
<comment type="caution">
    <text evidence="1">The sequence shown here is derived from an EMBL/GenBank/DDBJ whole genome shotgun (WGS) entry which is preliminary data.</text>
</comment>
<name>A0A246RXQ8_9GAMM</name>
<dbReference type="EMBL" id="JPUA01000034">
    <property type="protein sequence ID" value="OWV28952.1"/>
    <property type="molecule type" value="Genomic_DNA"/>
</dbReference>
<evidence type="ECO:0000313" key="1">
    <source>
        <dbReference type="EMBL" id="OWV28952.1"/>
    </source>
</evidence>
<proteinExistence type="predicted"/>
<reference evidence="1 2" key="1">
    <citation type="submission" date="2014-08" db="EMBL/GenBank/DDBJ databases">
        <title>Draft genome sequence of a novel L-asparaginase producing marine bacterium, Halomonas campaniensis.</title>
        <authorList>
            <person name="Sundarakrishnan B."/>
            <person name="Moushumi Priya A."/>
            <person name="Raman G."/>
            <person name="Sakthivel N."/>
            <person name="Park S."/>
            <person name="Jayachandran S."/>
        </authorList>
    </citation>
    <scope>NUCLEOTIDE SEQUENCE [LARGE SCALE GENOMIC DNA]</scope>
    <source>
        <strain evidence="1 2">SK03</strain>
    </source>
</reference>
<gene>
    <name evidence="1" type="ORF">JI62_15050</name>
</gene>
<organism evidence="1 2">
    <name type="scientific">Halomonas campaniensis</name>
    <dbReference type="NCBI Taxonomy" id="213554"/>
    <lineage>
        <taxon>Bacteria</taxon>
        <taxon>Pseudomonadati</taxon>
        <taxon>Pseudomonadota</taxon>
        <taxon>Gammaproteobacteria</taxon>
        <taxon>Oceanospirillales</taxon>
        <taxon>Halomonadaceae</taxon>
        <taxon>Halomonas</taxon>
    </lineage>
</organism>
<accession>A0A246RXQ8</accession>
<evidence type="ECO:0000313" key="2">
    <source>
        <dbReference type="Proteomes" id="UP000197334"/>
    </source>
</evidence>
<protein>
    <submittedName>
        <fullName evidence="1">Uncharacterized protein</fullName>
    </submittedName>
</protein>
<dbReference type="Proteomes" id="UP000197334">
    <property type="component" value="Unassembled WGS sequence"/>
</dbReference>
<sequence length="61" mass="6918">MALMVALTRSISFMGECLNNAVHKNSIIEASKTRKPASFGYIAEILFARCRINEVDSIWWL</sequence>
<keyword evidence="2" id="KW-1185">Reference proteome</keyword>